<keyword evidence="5" id="KW-1185">Reference proteome</keyword>
<dbReference type="AlphaFoldDB" id="K9ZK00"/>
<dbReference type="SUPFAM" id="SSF52172">
    <property type="entry name" value="CheY-like"/>
    <property type="match status" value="1"/>
</dbReference>
<keyword evidence="1 2" id="KW-0597">Phosphoprotein</keyword>
<reference evidence="5" key="1">
    <citation type="journal article" date="2013" name="Proc. Natl. Acad. Sci. U.S.A.">
        <title>Improving the coverage of the cyanobacterial phylum using diversity-driven genome sequencing.</title>
        <authorList>
            <person name="Shih P.M."/>
            <person name="Wu D."/>
            <person name="Latifi A."/>
            <person name="Axen S.D."/>
            <person name="Fewer D.P."/>
            <person name="Talla E."/>
            <person name="Calteau A."/>
            <person name="Cai F."/>
            <person name="Tandeau de Marsac N."/>
            <person name="Rippka R."/>
            <person name="Herdman M."/>
            <person name="Sivonen K."/>
            <person name="Coursin T."/>
            <person name="Laurent T."/>
            <person name="Goodwin L."/>
            <person name="Nolan M."/>
            <person name="Davenport K.W."/>
            <person name="Han C.S."/>
            <person name="Rubin E.M."/>
            <person name="Eisen J.A."/>
            <person name="Woyke T."/>
            <person name="Gugger M."/>
            <person name="Kerfeld C.A."/>
        </authorList>
    </citation>
    <scope>NUCLEOTIDE SEQUENCE [LARGE SCALE GENOMIC DNA]</scope>
    <source>
        <strain evidence="5">ATCC 27899 / PCC 7122</strain>
    </source>
</reference>
<dbReference type="EMBL" id="CP003659">
    <property type="protein sequence ID" value="AFZ59568.1"/>
    <property type="molecule type" value="Genomic_DNA"/>
</dbReference>
<protein>
    <submittedName>
        <fullName evidence="4">Response regulator receiver protein</fullName>
    </submittedName>
</protein>
<dbReference type="RefSeq" id="WP_015216185.1">
    <property type="nucleotide sequence ID" value="NC_019771.1"/>
</dbReference>
<organism evidence="4 5">
    <name type="scientific">Anabaena cylindrica (strain ATCC 27899 / PCC 7122)</name>
    <dbReference type="NCBI Taxonomy" id="272123"/>
    <lineage>
        <taxon>Bacteria</taxon>
        <taxon>Bacillati</taxon>
        <taxon>Cyanobacteriota</taxon>
        <taxon>Cyanophyceae</taxon>
        <taxon>Nostocales</taxon>
        <taxon>Nostocaceae</taxon>
        <taxon>Anabaena</taxon>
    </lineage>
</organism>
<dbReference type="CDD" id="cd17552">
    <property type="entry name" value="REC_RR468-like"/>
    <property type="match status" value="1"/>
</dbReference>
<dbReference type="PANTHER" id="PTHR44591">
    <property type="entry name" value="STRESS RESPONSE REGULATOR PROTEIN 1"/>
    <property type="match status" value="1"/>
</dbReference>
<dbReference type="KEGG" id="acy:Anacy_4202"/>
<dbReference type="Proteomes" id="UP000010474">
    <property type="component" value="Chromosome"/>
</dbReference>
<evidence type="ECO:0000256" key="1">
    <source>
        <dbReference type="ARBA" id="ARBA00022553"/>
    </source>
</evidence>
<proteinExistence type="predicted"/>
<name>K9ZK00_ANACC</name>
<dbReference type="eggNOG" id="COG0784">
    <property type="taxonomic scope" value="Bacteria"/>
</dbReference>
<feature type="modified residue" description="4-aspartylphosphate" evidence="2">
    <location>
        <position position="92"/>
    </location>
</feature>
<dbReference type="InterPro" id="IPR011006">
    <property type="entry name" value="CheY-like_superfamily"/>
</dbReference>
<accession>K9ZK00</accession>
<dbReference type="Gene3D" id="3.40.50.2300">
    <property type="match status" value="1"/>
</dbReference>
<dbReference type="STRING" id="272123.Anacy_4202"/>
<evidence type="ECO:0000313" key="4">
    <source>
        <dbReference type="EMBL" id="AFZ59568.1"/>
    </source>
</evidence>
<evidence type="ECO:0000259" key="3">
    <source>
        <dbReference type="PROSITE" id="PS50110"/>
    </source>
</evidence>
<gene>
    <name evidence="4" type="ordered locus">Anacy_4202</name>
</gene>
<dbReference type="HOGENOM" id="CLU_000445_69_17_3"/>
<dbReference type="Pfam" id="PF00072">
    <property type="entry name" value="Response_reg"/>
    <property type="match status" value="1"/>
</dbReference>
<dbReference type="PATRIC" id="fig|272123.3.peg.4560"/>
<dbReference type="SMART" id="SM00448">
    <property type="entry name" value="REC"/>
    <property type="match status" value="1"/>
</dbReference>
<dbReference type="InterPro" id="IPR050595">
    <property type="entry name" value="Bact_response_regulator"/>
</dbReference>
<dbReference type="InterPro" id="IPR001789">
    <property type="entry name" value="Sig_transdc_resp-reg_receiver"/>
</dbReference>
<dbReference type="PROSITE" id="PS50110">
    <property type="entry name" value="RESPONSE_REGULATORY"/>
    <property type="match status" value="1"/>
</dbReference>
<sequence length="163" mass="18260">MNREQGTGSRRDNYELQITNYKLQITNYELRITNYDVMSIKCILVIDDEEVIQEVIQGCLEDIGEWEVITASSGKEGLLVAESKLPDGILLDVSMPEMDGLETLQKLQLHPVTQRIPVVLLTAKVQPADQARFSQLAVAGVIPKPFDPLILVDLVANAFHWDV</sequence>
<evidence type="ECO:0000256" key="2">
    <source>
        <dbReference type="PROSITE-ProRule" id="PRU00169"/>
    </source>
</evidence>
<evidence type="ECO:0000313" key="5">
    <source>
        <dbReference type="Proteomes" id="UP000010474"/>
    </source>
</evidence>
<dbReference type="GO" id="GO:0000160">
    <property type="term" value="P:phosphorelay signal transduction system"/>
    <property type="evidence" value="ECO:0007669"/>
    <property type="project" value="InterPro"/>
</dbReference>
<feature type="domain" description="Response regulatory" evidence="3">
    <location>
        <begin position="42"/>
        <end position="159"/>
    </location>
</feature>
<dbReference type="PANTHER" id="PTHR44591:SF22">
    <property type="entry name" value="CHEY SUBFAMILY"/>
    <property type="match status" value="1"/>
</dbReference>